<name>A0AA37XIB4_9MICO</name>
<comment type="caution">
    <text evidence="2">The sequence shown here is derived from an EMBL/GenBank/DDBJ whole genome shotgun (WGS) entry which is preliminary data.</text>
</comment>
<proteinExistence type="predicted"/>
<reference evidence="2" key="1">
    <citation type="journal article" date="2014" name="Int. J. Syst. Evol. Microbiol.">
        <title>Complete genome sequence of Corynebacterium casei LMG S-19264T (=DSM 44701T), isolated from a smear-ripened cheese.</title>
        <authorList>
            <consortium name="US DOE Joint Genome Institute (JGI-PGF)"/>
            <person name="Walter F."/>
            <person name="Albersmeier A."/>
            <person name="Kalinowski J."/>
            <person name="Ruckert C."/>
        </authorList>
    </citation>
    <scope>NUCLEOTIDE SEQUENCE</scope>
    <source>
        <strain evidence="2">NBRC 112290</strain>
    </source>
</reference>
<organism evidence="2 3">
    <name type="scientific">Litorihabitans aurantiacus</name>
    <dbReference type="NCBI Taxonomy" id="1930061"/>
    <lineage>
        <taxon>Bacteria</taxon>
        <taxon>Bacillati</taxon>
        <taxon>Actinomycetota</taxon>
        <taxon>Actinomycetes</taxon>
        <taxon>Micrococcales</taxon>
        <taxon>Beutenbergiaceae</taxon>
        <taxon>Litorihabitans</taxon>
    </lineage>
</organism>
<dbReference type="Proteomes" id="UP001157161">
    <property type="component" value="Unassembled WGS sequence"/>
</dbReference>
<dbReference type="EMBL" id="BSUM01000003">
    <property type="protein sequence ID" value="GMA33667.1"/>
    <property type="molecule type" value="Genomic_DNA"/>
</dbReference>
<accession>A0AA37XIB4</accession>
<reference evidence="2" key="2">
    <citation type="submission" date="2023-02" db="EMBL/GenBank/DDBJ databases">
        <authorList>
            <person name="Sun Q."/>
            <person name="Mori K."/>
        </authorList>
    </citation>
    <scope>NUCLEOTIDE SEQUENCE</scope>
    <source>
        <strain evidence="2">NBRC 112290</strain>
    </source>
</reference>
<protein>
    <submittedName>
        <fullName evidence="2">Uncharacterized protein</fullName>
    </submittedName>
</protein>
<dbReference type="RefSeq" id="WP_284252940.1">
    <property type="nucleotide sequence ID" value="NZ_BSUM01000003.1"/>
</dbReference>
<evidence type="ECO:0000313" key="3">
    <source>
        <dbReference type="Proteomes" id="UP001157161"/>
    </source>
</evidence>
<gene>
    <name evidence="1" type="ORF">GCM10025875_36590</name>
    <name evidence="2" type="ORF">GCM10025875_37280</name>
</gene>
<sequence length="144" mass="15534">MTTLTTATGSTYATSDRIVLHLGVQPRDLFAVTRQVTSELSAAVTTEGDGWNAWGEPVGADANDPSTLHVVADLDRVEGIEADVAAVVTRLYSEGLVQVSTDRWHTVAALSAFEDWSEEAGGLAWFHTPGQDVTQHRYPEPTTH</sequence>
<dbReference type="EMBL" id="BSUM01000004">
    <property type="protein sequence ID" value="GMA33736.1"/>
    <property type="molecule type" value="Genomic_DNA"/>
</dbReference>
<evidence type="ECO:0000313" key="1">
    <source>
        <dbReference type="EMBL" id="GMA33667.1"/>
    </source>
</evidence>
<evidence type="ECO:0000313" key="2">
    <source>
        <dbReference type="EMBL" id="GMA33736.1"/>
    </source>
</evidence>
<keyword evidence="3" id="KW-1185">Reference proteome</keyword>
<dbReference type="AlphaFoldDB" id="A0AA37XIB4"/>